<dbReference type="Pfam" id="PF18856">
    <property type="entry name" value="baeRF_family12"/>
    <property type="match status" value="1"/>
</dbReference>
<protein>
    <submittedName>
        <fullName evidence="1">Host attachment protein</fullName>
    </submittedName>
</protein>
<sequence length="135" mass="14563">MQLPHKAHVAIVDGERFVLMRNTGTALEPVLSAQDTPEIELTNYSAGVQHQDGRGQQAGKQNLDEFAHAAGVAEWLNKAVLGKKISDLFVVADPTTLGEMRRHYHKQLEGKLVGELAKTLTGEPAERIAAAISAA</sequence>
<evidence type="ECO:0000313" key="1">
    <source>
        <dbReference type="EMBL" id="MFC4293674.1"/>
    </source>
</evidence>
<dbReference type="InterPro" id="IPR041374">
    <property type="entry name" value="BaeRF_family12"/>
</dbReference>
<dbReference type="Proteomes" id="UP001595828">
    <property type="component" value="Unassembled WGS sequence"/>
</dbReference>
<evidence type="ECO:0000313" key="2">
    <source>
        <dbReference type="Proteomes" id="UP001595828"/>
    </source>
</evidence>
<name>A0ABV8RLL0_9SPHN</name>
<accession>A0ABV8RLL0</accession>
<dbReference type="RefSeq" id="WP_379537163.1">
    <property type="nucleotide sequence ID" value="NZ_JBHSDR010000003.1"/>
</dbReference>
<proteinExistence type="predicted"/>
<keyword evidence="2" id="KW-1185">Reference proteome</keyword>
<comment type="caution">
    <text evidence="1">The sequence shown here is derived from an EMBL/GenBank/DDBJ whole genome shotgun (WGS) entry which is preliminary data.</text>
</comment>
<dbReference type="EMBL" id="JBHSDR010000003">
    <property type="protein sequence ID" value="MFC4293674.1"/>
    <property type="molecule type" value="Genomic_DNA"/>
</dbReference>
<reference evidence="2" key="1">
    <citation type="journal article" date="2019" name="Int. J. Syst. Evol. Microbiol.">
        <title>The Global Catalogue of Microorganisms (GCM) 10K type strain sequencing project: providing services to taxonomists for standard genome sequencing and annotation.</title>
        <authorList>
            <consortium name="The Broad Institute Genomics Platform"/>
            <consortium name="The Broad Institute Genome Sequencing Center for Infectious Disease"/>
            <person name="Wu L."/>
            <person name="Ma J."/>
        </authorList>
    </citation>
    <scope>NUCLEOTIDE SEQUENCE [LARGE SCALE GENOMIC DNA]</scope>
    <source>
        <strain evidence="2">CGMCC 1.12989</strain>
    </source>
</reference>
<organism evidence="1 2">
    <name type="scientific">Novosphingobium tardum</name>
    <dbReference type="NCBI Taxonomy" id="1538021"/>
    <lineage>
        <taxon>Bacteria</taxon>
        <taxon>Pseudomonadati</taxon>
        <taxon>Pseudomonadota</taxon>
        <taxon>Alphaproteobacteria</taxon>
        <taxon>Sphingomonadales</taxon>
        <taxon>Sphingomonadaceae</taxon>
        <taxon>Novosphingobium</taxon>
    </lineage>
</organism>
<gene>
    <name evidence="1" type="ORF">ACFO0A_01235</name>
</gene>